<protein>
    <submittedName>
        <fullName evidence="3">Uncharacterized protein</fullName>
    </submittedName>
</protein>
<gene>
    <name evidence="3" type="ORF">PVAND_005945</name>
</gene>
<dbReference type="AlphaFoldDB" id="A0A9J6C2Q4"/>
<name>A0A9J6C2Q4_POLVA</name>
<comment type="catalytic activity">
    <reaction evidence="1">
        <text>a phosphate monoester + H2O = an alcohol + phosphate</text>
        <dbReference type="Rhea" id="RHEA:15017"/>
        <dbReference type="ChEBI" id="CHEBI:15377"/>
        <dbReference type="ChEBI" id="CHEBI:30879"/>
        <dbReference type="ChEBI" id="CHEBI:43474"/>
        <dbReference type="ChEBI" id="CHEBI:67140"/>
        <dbReference type="EC" id="3.1.3.2"/>
    </reaction>
</comment>
<evidence type="ECO:0000256" key="2">
    <source>
        <dbReference type="ARBA" id="ARBA00005375"/>
    </source>
</evidence>
<dbReference type="EMBL" id="JADBJN010000002">
    <property type="protein sequence ID" value="KAG5676091.1"/>
    <property type="molecule type" value="Genomic_DNA"/>
</dbReference>
<dbReference type="PANTHER" id="PTHR11567">
    <property type="entry name" value="ACID PHOSPHATASE-RELATED"/>
    <property type="match status" value="1"/>
</dbReference>
<dbReference type="InterPro" id="IPR029033">
    <property type="entry name" value="His_PPase_superfam"/>
</dbReference>
<reference evidence="3" key="1">
    <citation type="submission" date="2021-03" db="EMBL/GenBank/DDBJ databases">
        <title>Chromosome level genome of the anhydrobiotic midge Polypedilum vanderplanki.</title>
        <authorList>
            <person name="Yoshida Y."/>
            <person name="Kikawada T."/>
            <person name="Gusev O."/>
        </authorList>
    </citation>
    <scope>NUCLEOTIDE SEQUENCE</scope>
    <source>
        <strain evidence="3">NIAS01</strain>
        <tissue evidence="3">Whole body or cell culture</tissue>
    </source>
</reference>
<dbReference type="InterPro" id="IPR000560">
    <property type="entry name" value="His_Pase_clade-2"/>
</dbReference>
<accession>A0A9J6C2Q4</accession>
<dbReference type="Gene3D" id="3.40.50.1240">
    <property type="entry name" value="Phosphoglycerate mutase-like"/>
    <property type="match status" value="1"/>
</dbReference>
<comment type="caution">
    <text evidence="3">The sequence shown here is derived from an EMBL/GenBank/DDBJ whole genome shotgun (WGS) entry which is preliminary data.</text>
</comment>
<dbReference type="GO" id="GO:0003993">
    <property type="term" value="F:acid phosphatase activity"/>
    <property type="evidence" value="ECO:0007669"/>
    <property type="project" value="UniProtKB-EC"/>
</dbReference>
<dbReference type="Pfam" id="PF00328">
    <property type="entry name" value="His_Phos_2"/>
    <property type="match status" value="1"/>
</dbReference>
<dbReference type="CDD" id="cd07061">
    <property type="entry name" value="HP_HAP_like"/>
    <property type="match status" value="1"/>
</dbReference>
<dbReference type="InterPro" id="IPR050645">
    <property type="entry name" value="Histidine_acid_phosphatase"/>
</dbReference>
<dbReference type="PANTHER" id="PTHR11567:SF205">
    <property type="entry name" value="GH28721P-RELATED"/>
    <property type="match status" value="1"/>
</dbReference>
<proteinExistence type="inferred from homology"/>
<evidence type="ECO:0000313" key="4">
    <source>
        <dbReference type="Proteomes" id="UP001107558"/>
    </source>
</evidence>
<sequence length="377" mass="43837">MLLLLIFTINFSDAKPAPDYILRHDNNLDLKLVHVFFRHGARTPADTYPNDIYVNETFDPYGWGQLTNRGKQQMYELGQFLRSRYHHYLNKTLNLNEIYAQSTGVSRTKMSIQLVLASLYPPRDTALEWNTKLNWQPIPYNYEELNQDSLLLVRKPCPRYHEELVRVMQEDISDELKKNANLFDELTNITGLHIQTPDDIQSLYSTLKAEKEFGLVLPKWTLDYFPKRLQEMTDKSYVYNAYNSELKRLKGGVFVKKALGDWKSKIDNKISQKIFVYAGHDSTVTNILSAFNVWKTQFPDYGFTGILELSQHKKTKQYGIEIFLKKTNKIELTQLIIPGCSRFCELSRVEELLKENIPNDWNAECESGFTVPPLSGP</sequence>
<dbReference type="PROSITE" id="PS00778">
    <property type="entry name" value="HIS_ACID_PHOSPHAT_2"/>
    <property type="match status" value="1"/>
</dbReference>
<dbReference type="SUPFAM" id="SSF53254">
    <property type="entry name" value="Phosphoglycerate mutase-like"/>
    <property type="match status" value="1"/>
</dbReference>
<evidence type="ECO:0000256" key="1">
    <source>
        <dbReference type="ARBA" id="ARBA00000032"/>
    </source>
</evidence>
<comment type="similarity">
    <text evidence="2">Belongs to the histidine acid phosphatase family.</text>
</comment>
<keyword evidence="4" id="KW-1185">Reference proteome</keyword>
<evidence type="ECO:0000313" key="3">
    <source>
        <dbReference type="EMBL" id="KAG5676091.1"/>
    </source>
</evidence>
<dbReference type="InterPro" id="IPR033379">
    <property type="entry name" value="Acid_Pase_AS"/>
</dbReference>
<dbReference type="OrthoDB" id="5821688at2759"/>
<dbReference type="Proteomes" id="UP001107558">
    <property type="component" value="Chromosome 2"/>
</dbReference>
<organism evidence="3 4">
    <name type="scientific">Polypedilum vanderplanki</name>
    <name type="common">Sleeping chironomid midge</name>
    <dbReference type="NCBI Taxonomy" id="319348"/>
    <lineage>
        <taxon>Eukaryota</taxon>
        <taxon>Metazoa</taxon>
        <taxon>Ecdysozoa</taxon>
        <taxon>Arthropoda</taxon>
        <taxon>Hexapoda</taxon>
        <taxon>Insecta</taxon>
        <taxon>Pterygota</taxon>
        <taxon>Neoptera</taxon>
        <taxon>Endopterygota</taxon>
        <taxon>Diptera</taxon>
        <taxon>Nematocera</taxon>
        <taxon>Chironomoidea</taxon>
        <taxon>Chironomidae</taxon>
        <taxon>Chironominae</taxon>
        <taxon>Polypedilum</taxon>
        <taxon>Polypedilum</taxon>
    </lineage>
</organism>